<dbReference type="Proteomes" id="UP001596548">
    <property type="component" value="Unassembled WGS sequence"/>
</dbReference>
<accession>A0ABW2I3W7</accession>
<evidence type="ECO:0000313" key="2">
    <source>
        <dbReference type="EMBL" id="MFC7279581.1"/>
    </source>
</evidence>
<name>A0ABW2I3W7_9ACTN</name>
<reference evidence="3" key="1">
    <citation type="journal article" date="2019" name="Int. J. Syst. Evol. Microbiol.">
        <title>The Global Catalogue of Microorganisms (GCM) 10K type strain sequencing project: providing services to taxonomists for standard genome sequencing and annotation.</title>
        <authorList>
            <consortium name="The Broad Institute Genomics Platform"/>
            <consortium name="The Broad Institute Genome Sequencing Center for Infectious Disease"/>
            <person name="Wu L."/>
            <person name="Ma J."/>
        </authorList>
    </citation>
    <scope>NUCLEOTIDE SEQUENCE [LARGE SCALE GENOMIC DNA]</scope>
    <source>
        <strain evidence="3">XZYJT-10</strain>
    </source>
</reference>
<gene>
    <name evidence="2" type="ORF">ACFQS1_36930</name>
</gene>
<proteinExistence type="predicted"/>
<dbReference type="RefSeq" id="WP_378977039.1">
    <property type="nucleotide sequence ID" value="NZ_JBHTBJ010000054.1"/>
</dbReference>
<sequence length="176" mass="18682">MAPAIAAAMPHRQPDRAGDDEDDQHDHVAAERGAGLDEQGAGGEARRLLGVAAPIARVGLDADSPCDGVHIGCADADRVVPPGMRGEPGRLRAGEEHLRRPGVDGRAYPIGLERPGDHQLETVARRGAEPDVGHHLVVGLRRGDRRPADLVVGVRCGRRRAAREGVHVEGMTDRRG</sequence>
<comment type="caution">
    <text evidence="2">The sequence shown here is derived from an EMBL/GenBank/DDBJ whole genome shotgun (WGS) entry which is preliminary data.</text>
</comment>
<evidence type="ECO:0000256" key="1">
    <source>
        <dbReference type="SAM" id="MobiDB-lite"/>
    </source>
</evidence>
<keyword evidence="3" id="KW-1185">Reference proteome</keyword>
<feature type="region of interest" description="Disordered" evidence="1">
    <location>
        <begin position="1"/>
        <end position="42"/>
    </location>
</feature>
<evidence type="ECO:0000313" key="3">
    <source>
        <dbReference type="Proteomes" id="UP001596548"/>
    </source>
</evidence>
<dbReference type="EMBL" id="JBHTBJ010000054">
    <property type="protein sequence ID" value="MFC7279581.1"/>
    <property type="molecule type" value="Genomic_DNA"/>
</dbReference>
<organism evidence="2 3">
    <name type="scientific">Paractinoplanes rhizophilus</name>
    <dbReference type="NCBI Taxonomy" id="1416877"/>
    <lineage>
        <taxon>Bacteria</taxon>
        <taxon>Bacillati</taxon>
        <taxon>Actinomycetota</taxon>
        <taxon>Actinomycetes</taxon>
        <taxon>Micromonosporales</taxon>
        <taxon>Micromonosporaceae</taxon>
        <taxon>Paractinoplanes</taxon>
    </lineage>
</organism>
<protein>
    <submittedName>
        <fullName evidence="2">Uncharacterized protein</fullName>
    </submittedName>
</protein>